<sequence>MNRQGLGPSPAFGQGAAGALRAIEHLGYVQIDTLSVIERAHHHVLWTRVPGYAPGHLNTLLREGRVFEHWFHAASCLPMRDVRFSLPLMAAVRDGRTWHAGRADAAVMRQLLERVRLDGPLTLRSLGQPSGMKGVQGGWWNAGPLKHALDRLFMQGDLMVRERQGMEKVYDLTERVLPSGLDLRMPTLDESARYLLDTTLRAHGVVTWAQLLHLKTGQALRDAMRRAVNERLADRSLVRLEDAALPEAYADAAALAARDGTAPTARPVVRLLSPFDNVVIHRERLLGLFGLDYRLECYTPAAKRVYGYFCLPILFGDRFVGRVDCKAHRHARRFELLRVHVEETLPDLDAFRPAFAEALLALAGFCGCDRVDTGSTSGAGVLNLTL</sequence>
<dbReference type="AlphaFoldDB" id="A0A7Y9UDZ2"/>
<dbReference type="PANTHER" id="PTHR30528:SF0">
    <property type="entry name" value="CYTOPLASMIC PROTEIN"/>
    <property type="match status" value="1"/>
</dbReference>
<evidence type="ECO:0008006" key="3">
    <source>
        <dbReference type="Google" id="ProtNLM"/>
    </source>
</evidence>
<dbReference type="Pfam" id="PF06224">
    <property type="entry name" value="AlkZ-like"/>
    <property type="match status" value="1"/>
</dbReference>
<dbReference type="InterPro" id="IPR009351">
    <property type="entry name" value="AlkZ-like"/>
</dbReference>
<keyword evidence="2" id="KW-1185">Reference proteome</keyword>
<comment type="caution">
    <text evidence="1">The sequence shown here is derived from an EMBL/GenBank/DDBJ whole genome shotgun (WGS) entry which is preliminary data.</text>
</comment>
<evidence type="ECO:0000313" key="2">
    <source>
        <dbReference type="Proteomes" id="UP000518288"/>
    </source>
</evidence>
<dbReference type="Proteomes" id="UP000518288">
    <property type="component" value="Unassembled WGS sequence"/>
</dbReference>
<organism evidence="1 2">
    <name type="scientific">Sphaerotilus montanus</name>
    <dbReference type="NCBI Taxonomy" id="522889"/>
    <lineage>
        <taxon>Bacteria</taxon>
        <taxon>Pseudomonadati</taxon>
        <taxon>Pseudomonadota</taxon>
        <taxon>Betaproteobacteria</taxon>
        <taxon>Burkholderiales</taxon>
        <taxon>Sphaerotilaceae</taxon>
        <taxon>Sphaerotilus</taxon>
    </lineage>
</organism>
<name>A0A7Y9UDZ2_9BURK</name>
<gene>
    <name evidence="1" type="ORF">BDD16_004085</name>
</gene>
<dbReference type="PANTHER" id="PTHR30528">
    <property type="entry name" value="CYTOPLASMIC PROTEIN"/>
    <property type="match status" value="1"/>
</dbReference>
<protein>
    <recommendedName>
        <fullName evidence="3">Winged helix-turn-helix domain-containing protein</fullName>
    </recommendedName>
</protein>
<dbReference type="EMBL" id="JACCFH010000001">
    <property type="protein sequence ID" value="NYG35099.1"/>
    <property type="molecule type" value="Genomic_DNA"/>
</dbReference>
<proteinExistence type="predicted"/>
<reference evidence="1 2" key="1">
    <citation type="submission" date="2020-07" db="EMBL/GenBank/DDBJ databases">
        <title>Genomic Encyclopedia of Archaeal and Bacterial Type Strains, Phase II (KMG-II): from individual species to whole genera.</title>
        <authorList>
            <person name="Goeker M."/>
        </authorList>
    </citation>
    <scope>NUCLEOTIDE SEQUENCE [LARGE SCALE GENOMIC DNA]</scope>
    <source>
        <strain evidence="1 2">DSM 21226</strain>
    </source>
</reference>
<dbReference type="RefSeq" id="WP_179635652.1">
    <property type="nucleotide sequence ID" value="NZ_JACCFH010000001.1"/>
</dbReference>
<accession>A0A7Y9UDZ2</accession>
<evidence type="ECO:0000313" key="1">
    <source>
        <dbReference type="EMBL" id="NYG35099.1"/>
    </source>
</evidence>